<organism evidence="1 2">
    <name type="scientific">Brassica carinata</name>
    <name type="common">Ethiopian mustard</name>
    <name type="synonym">Abyssinian cabbage</name>
    <dbReference type="NCBI Taxonomy" id="52824"/>
    <lineage>
        <taxon>Eukaryota</taxon>
        <taxon>Viridiplantae</taxon>
        <taxon>Streptophyta</taxon>
        <taxon>Embryophyta</taxon>
        <taxon>Tracheophyta</taxon>
        <taxon>Spermatophyta</taxon>
        <taxon>Magnoliopsida</taxon>
        <taxon>eudicotyledons</taxon>
        <taxon>Gunneridae</taxon>
        <taxon>Pentapetalae</taxon>
        <taxon>rosids</taxon>
        <taxon>malvids</taxon>
        <taxon>Brassicales</taxon>
        <taxon>Brassicaceae</taxon>
        <taxon>Brassiceae</taxon>
        <taxon>Brassica</taxon>
    </lineage>
</organism>
<comment type="caution">
    <text evidence="1">The sequence shown here is derived from an EMBL/GenBank/DDBJ whole genome shotgun (WGS) entry which is preliminary data.</text>
</comment>
<name>A0A8X7NZ23_BRACI</name>
<evidence type="ECO:0000313" key="2">
    <source>
        <dbReference type="Proteomes" id="UP000886595"/>
    </source>
</evidence>
<dbReference type="EMBL" id="JAAMPC010001488">
    <property type="protein sequence ID" value="KAG2240793.1"/>
    <property type="molecule type" value="Genomic_DNA"/>
</dbReference>
<keyword evidence="2" id="KW-1185">Reference proteome</keyword>
<dbReference type="AlphaFoldDB" id="A0A8X7NZ23"/>
<reference evidence="1 2" key="1">
    <citation type="submission" date="2020-02" db="EMBL/GenBank/DDBJ databases">
        <authorList>
            <person name="Ma Q."/>
            <person name="Huang Y."/>
            <person name="Song X."/>
            <person name="Pei D."/>
        </authorList>
    </citation>
    <scope>NUCLEOTIDE SEQUENCE [LARGE SCALE GENOMIC DNA]</scope>
    <source>
        <strain evidence="1">Sxm20200214</strain>
        <tissue evidence="1">Leaf</tissue>
    </source>
</reference>
<evidence type="ECO:0000313" key="1">
    <source>
        <dbReference type="EMBL" id="KAG2240793.1"/>
    </source>
</evidence>
<sequence>MVRSIVSNAITGVQGVSSGRTSTGSFVSRGHDKIVEEIENRISEFTFLPVGGGKPRLIPTRPSIRARTVIGGKVAKATRTQGHFPYVPTLMKEAKQSSLSPVEDYLFHQRRETLYSSGTIGLTGLKTLPVCMVRD</sequence>
<gene>
    <name evidence="1" type="ORF">Bca52824_090538</name>
</gene>
<protein>
    <submittedName>
        <fullName evidence="1">Uncharacterized protein</fullName>
    </submittedName>
</protein>
<accession>A0A8X7NZ23</accession>
<proteinExistence type="predicted"/>
<dbReference type="Gene3D" id="2.60.120.620">
    <property type="entry name" value="q2cbj1_9rhob like domain"/>
    <property type="match status" value="1"/>
</dbReference>
<dbReference type="OrthoDB" id="1056482at2759"/>
<dbReference type="Proteomes" id="UP000886595">
    <property type="component" value="Unassembled WGS sequence"/>
</dbReference>